<dbReference type="GeneID" id="54548325"/>
<keyword evidence="2" id="KW-1185">Reference proteome</keyword>
<evidence type="ECO:0000313" key="2">
    <source>
        <dbReference type="Proteomes" id="UP000800097"/>
    </source>
</evidence>
<organism evidence="1 2">
    <name type="scientific">Westerdykella ornata</name>
    <dbReference type="NCBI Taxonomy" id="318751"/>
    <lineage>
        <taxon>Eukaryota</taxon>
        <taxon>Fungi</taxon>
        <taxon>Dikarya</taxon>
        <taxon>Ascomycota</taxon>
        <taxon>Pezizomycotina</taxon>
        <taxon>Dothideomycetes</taxon>
        <taxon>Pleosporomycetidae</taxon>
        <taxon>Pleosporales</taxon>
        <taxon>Sporormiaceae</taxon>
        <taxon>Westerdykella</taxon>
    </lineage>
</organism>
<gene>
    <name evidence="1" type="ORF">EI97DRAFT_368713</name>
</gene>
<dbReference type="AlphaFoldDB" id="A0A6A6JUV8"/>
<dbReference type="OrthoDB" id="3884315at2759"/>
<sequence>VKPYLIKYMDDNNDDTEITYMFEDYSVFKGKIRQTFAITNEQYAVMTEWDDKALIRMYRQGLKNNVKLELMRSGATMDTLDELINESIRVDSNLYKLSLELYPE</sequence>
<accession>A0A6A6JUV8</accession>
<protein>
    <submittedName>
        <fullName evidence="1">Uncharacterized protein</fullName>
    </submittedName>
</protein>
<name>A0A6A6JUV8_WESOR</name>
<dbReference type="EMBL" id="ML986485">
    <property type="protein sequence ID" value="KAF2280025.1"/>
    <property type="molecule type" value="Genomic_DNA"/>
</dbReference>
<evidence type="ECO:0000313" key="1">
    <source>
        <dbReference type="EMBL" id="KAF2280025.1"/>
    </source>
</evidence>
<proteinExistence type="predicted"/>
<feature type="non-terminal residue" evidence="1">
    <location>
        <position position="1"/>
    </location>
</feature>
<dbReference type="Proteomes" id="UP000800097">
    <property type="component" value="Unassembled WGS sequence"/>
</dbReference>
<reference evidence="1" key="1">
    <citation type="journal article" date="2020" name="Stud. Mycol.">
        <title>101 Dothideomycetes genomes: a test case for predicting lifestyles and emergence of pathogens.</title>
        <authorList>
            <person name="Haridas S."/>
            <person name="Albert R."/>
            <person name="Binder M."/>
            <person name="Bloem J."/>
            <person name="Labutti K."/>
            <person name="Salamov A."/>
            <person name="Andreopoulos B."/>
            <person name="Baker S."/>
            <person name="Barry K."/>
            <person name="Bills G."/>
            <person name="Bluhm B."/>
            <person name="Cannon C."/>
            <person name="Castanera R."/>
            <person name="Culley D."/>
            <person name="Daum C."/>
            <person name="Ezra D."/>
            <person name="Gonzalez J."/>
            <person name="Henrissat B."/>
            <person name="Kuo A."/>
            <person name="Liang C."/>
            <person name="Lipzen A."/>
            <person name="Lutzoni F."/>
            <person name="Magnuson J."/>
            <person name="Mondo S."/>
            <person name="Nolan M."/>
            <person name="Ohm R."/>
            <person name="Pangilinan J."/>
            <person name="Park H.-J."/>
            <person name="Ramirez L."/>
            <person name="Alfaro M."/>
            <person name="Sun H."/>
            <person name="Tritt A."/>
            <person name="Yoshinaga Y."/>
            <person name="Zwiers L.-H."/>
            <person name="Turgeon B."/>
            <person name="Goodwin S."/>
            <person name="Spatafora J."/>
            <person name="Crous P."/>
            <person name="Grigoriev I."/>
        </authorList>
    </citation>
    <scope>NUCLEOTIDE SEQUENCE</scope>
    <source>
        <strain evidence="1">CBS 379.55</strain>
    </source>
</reference>
<dbReference type="RefSeq" id="XP_033657564.1">
    <property type="nucleotide sequence ID" value="XM_033795150.1"/>
</dbReference>